<dbReference type="FunCoup" id="A0A0D1ZYX0">
    <property type="interactions" value="858"/>
</dbReference>
<dbReference type="GO" id="GO:0005634">
    <property type="term" value="C:nucleus"/>
    <property type="evidence" value="ECO:0007669"/>
    <property type="project" value="TreeGrafter"/>
</dbReference>
<reference evidence="4 5" key="1">
    <citation type="submission" date="2015-01" db="EMBL/GenBank/DDBJ databases">
        <title>The Genome Sequence of Ochroconis gallopava CBS43764.</title>
        <authorList>
            <consortium name="The Broad Institute Genomics Platform"/>
            <person name="Cuomo C."/>
            <person name="de Hoog S."/>
            <person name="Gorbushina A."/>
            <person name="Stielow B."/>
            <person name="Teixiera M."/>
            <person name="Abouelleil A."/>
            <person name="Chapman S.B."/>
            <person name="Priest M."/>
            <person name="Young S.K."/>
            <person name="Wortman J."/>
            <person name="Nusbaum C."/>
            <person name="Birren B."/>
        </authorList>
    </citation>
    <scope>NUCLEOTIDE SEQUENCE [LARGE SCALE GENOMIC DNA]</scope>
    <source>
        <strain evidence="4 5">CBS 43764</strain>
    </source>
</reference>
<dbReference type="InterPro" id="IPR015174">
    <property type="entry name" value="MIF4G-like_typ-2"/>
</dbReference>
<dbReference type="Pfam" id="PF09088">
    <property type="entry name" value="MIF4G_like"/>
    <property type="match status" value="1"/>
</dbReference>
<dbReference type="GO" id="GO:0003729">
    <property type="term" value="F:mRNA binding"/>
    <property type="evidence" value="ECO:0007669"/>
    <property type="project" value="TreeGrafter"/>
</dbReference>
<feature type="compositionally biased region" description="Basic and acidic residues" evidence="1">
    <location>
        <begin position="363"/>
        <end position="372"/>
    </location>
</feature>
<dbReference type="PANTHER" id="PTHR12412:SF2">
    <property type="entry name" value="NUCLEAR CAP-BINDING PROTEIN SUBUNIT 1"/>
    <property type="match status" value="1"/>
</dbReference>
<name>A0A0D1ZYX0_9PEZI</name>
<dbReference type="STRING" id="253628.A0A0D1ZYX0"/>
<dbReference type="InterPro" id="IPR016024">
    <property type="entry name" value="ARM-type_fold"/>
</dbReference>
<dbReference type="InterPro" id="IPR015172">
    <property type="entry name" value="MIF4G-like_typ-1"/>
</dbReference>
<evidence type="ECO:0000256" key="1">
    <source>
        <dbReference type="SAM" id="MobiDB-lite"/>
    </source>
</evidence>
<dbReference type="GO" id="GO:0006406">
    <property type="term" value="P:mRNA export from nucleus"/>
    <property type="evidence" value="ECO:0007669"/>
    <property type="project" value="InterPro"/>
</dbReference>
<feature type="compositionally biased region" description="Basic and acidic residues" evidence="1">
    <location>
        <begin position="397"/>
        <end position="409"/>
    </location>
</feature>
<evidence type="ECO:0000313" key="5">
    <source>
        <dbReference type="Proteomes" id="UP000053259"/>
    </source>
</evidence>
<dbReference type="RefSeq" id="XP_016209492.1">
    <property type="nucleotide sequence ID" value="XM_016362625.1"/>
</dbReference>
<feature type="region of interest" description="Disordered" evidence="1">
    <location>
        <begin position="111"/>
        <end position="137"/>
    </location>
</feature>
<dbReference type="InParanoid" id="A0A0D1ZYX0"/>
<protein>
    <recommendedName>
        <fullName evidence="6">MIF4G domain-containing protein</fullName>
    </recommendedName>
</protein>
<dbReference type="InterPro" id="IPR027159">
    <property type="entry name" value="CBP80"/>
</dbReference>
<gene>
    <name evidence="4" type="ORF">PV09_08688</name>
</gene>
<dbReference type="EMBL" id="KN847574">
    <property type="protein sequence ID" value="KIV99622.1"/>
    <property type="molecule type" value="Genomic_DNA"/>
</dbReference>
<dbReference type="Pfam" id="PF09090">
    <property type="entry name" value="MIF4G_like_2"/>
    <property type="match status" value="1"/>
</dbReference>
<feature type="domain" description="MIF4G-like type 1" evidence="2">
    <location>
        <begin position="701"/>
        <end position="891"/>
    </location>
</feature>
<dbReference type="GeneID" id="27316661"/>
<organism evidence="4 5">
    <name type="scientific">Verruconis gallopava</name>
    <dbReference type="NCBI Taxonomy" id="253628"/>
    <lineage>
        <taxon>Eukaryota</taxon>
        <taxon>Fungi</taxon>
        <taxon>Dikarya</taxon>
        <taxon>Ascomycota</taxon>
        <taxon>Pezizomycotina</taxon>
        <taxon>Dothideomycetes</taxon>
        <taxon>Pleosporomycetidae</taxon>
        <taxon>Venturiales</taxon>
        <taxon>Sympoventuriaceae</taxon>
        <taxon>Verruconis</taxon>
    </lineage>
</organism>
<feature type="domain" description="MIF4G-like type 2" evidence="3">
    <location>
        <begin position="908"/>
        <end position="1169"/>
    </location>
</feature>
<dbReference type="VEuPathDB" id="FungiDB:PV09_08688"/>
<feature type="region of interest" description="Disordered" evidence="1">
    <location>
        <begin position="357"/>
        <end position="409"/>
    </location>
</feature>
<evidence type="ECO:0008006" key="6">
    <source>
        <dbReference type="Google" id="ProtNLM"/>
    </source>
</evidence>
<dbReference type="HOGENOM" id="CLU_265397_0_0_1"/>
<feature type="region of interest" description="Disordered" evidence="1">
    <location>
        <begin position="1"/>
        <end position="23"/>
    </location>
</feature>
<feature type="compositionally biased region" description="Polar residues" evidence="1">
    <location>
        <begin position="118"/>
        <end position="131"/>
    </location>
</feature>
<feature type="compositionally biased region" description="Polar residues" evidence="1">
    <location>
        <begin position="1"/>
        <end position="11"/>
    </location>
</feature>
<dbReference type="PANTHER" id="PTHR12412">
    <property type="entry name" value="CAP BINDING PROTEIN"/>
    <property type="match status" value="1"/>
</dbReference>
<dbReference type="GO" id="GO:0005846">
    <property type="term" value="C:nuclear cap binding complex"/>
    <property type="evidence" value="ECO:0007669"/>
    <property type="project" value="InterPro"/>
</dbReference>
<dbReference type="OrthoDB" id="10252707at2759"/>
<accession>A0A0D1ZYX0</accession>
<keyword evidence="5" id="KW-1185">Reference proteome</keyword>
<dbReference type="Gene3D" id="1.25.40.180">
    <property type="match status" value="3"/>
</dbReference>
<feature type="region of interest" description="Disordered" evidence="1">
    <location>
        <begin position="1200"/>
        <end position="1230"/>
    </location>
</feature>
<dbReference type="GO" id="GO:0000339">
    <property type="term" value="F:RNA cap binding"/>
    <property type="evidence" value="ECO:0007669"/>
    <property type="project" value="InterPro"/>
</dbReference>
<evidence type="ECO:0000313" key="4">
    <source>
        <dbReference type="EMBL" id="KIV99622.1"/>
    </source>
</evidence>
<dbReference type="SUPFAM" id="SSF48371">
    <property type="entry name" value="ARM repeat"/>
    <property type="match status" value="3"/>
</dbReference>
<feature type="compositionally biased region" description="Basic and acidic residues" evidence="1">
    <location>
        <begin position="1200"/>
        <end position="1225"/>
    </location>
</feature>
<dbReference type="GO" id="GO:0000184">
    <property type="term" value="P:nuclear-transcribed mRNA catabolic process, nonsense-mediated decay"/>
    <property type="evidence" value="ECO:0007669"/>
    <property type="project" value="TreeGrafter"/>
</dbReference>
<evidence type="ECO:0000259" key="2">
    <source>
        <dbReference type="Pfam" id="PF09088"/>
    </source>
</evidence>
<sequence length="1255" mass="141590">MPEGSTRSWHSATAEDINEEDGKAERLASLANKKTERSNIPQTCGGLALKSNRANSFSSRRILTSRSRAHRLPPRERHHIGHGIYDDPRHSFAYNSGVECFDGLEYDEKPACSPPSHPHQQCLNTNSNQGTGPHPSGTFNRGLFDRFQHERHTRPIRQYGEEEASPEHRIFEGYDSNLNQSQIEDIWKQLFEYRLPRSHPSNNDKGCLTSFYQQEFEIEHLFRVLKRLTAKEHRYDASSRELAFSSSQIPRRKVAFSESLQKQNPRQRNENPSFCGLIRSYTQPKHNRREGPAEQCCCLSNSAQELTELLSKLSIAKPELRLPTSQAFLYLPNLYCSVPDSRHPSLDNELSSVYDVNMDESSYNERRRDGGGRRGGRHSYGAGGGGRKRGREDDDDHRDYRRQQRPRYEEPVASRIRRDIIYIGEDSANGVQDQCAGFGRDIANNFDDDQVRGPLLDTLVDMLCEQPLKIPFLAAVALYANNLNADVGRELIARASKKMASALATSEWRDFKLLLRFHACLQGILEGVGVFQILNQIFDWVIDLQSASADDALGLELTKVILLTIPYVIVASPDSKAYLDDILDKTEIVASEAANHPLAELVDGFPAEFEDRPFGYQSVVEMLQKQLRGEANRNWEFKCIPRLYVPIKAVKTDCENGVAQDPTKHTLPAITIPAPVDATKRPLFPETHFTMFANQDIKTVPSMHDISLSLIRDAMTDTISILHYNRLAVANFLTKVDDFWTPGTFATRGITLDQLRNYPADRSTWKPEDMFIDAVFSQLMTLPEPKQKLIYYHSIIFEACKLAPSAVAPTLGRGIRWLFRHIDCMDLELLYRYLDWFAHHLSNFEFRWKWTEWVDELERSDITPKKAFIIAAIDKEVRLSFAKRIRDTLPEAYYPLLSEGKFKDVPPFKFDKDDTPFASEGREVFALMKRKASEEQIEPYIEAVREQAANFGLDPMIASIDVYMTALCHSGAKSVSHITAAIDRSRATLQNSRQRHPGVGRQIVQSVVAYWKDQPGNAVNIVDKLLNYTIVTPDSVIEWALGPESLGDGAVLAESWRYEIVAKTVGKVTGRVQQIVQAYISLEVQGSDDTTANVEDIRGQIGPMNQLLVSERNAMRQLFATIIDAVSGVATGAAEGLVDSATSEEYAELIKVWAQKWARVFRRKLAVVETRVSEAAVESQLVSAKEQYKLKKEREAREAEEEAAARAKDEAEHAEKIKREEEAKAGAEVAANGDAAIASVEMNGNGDAEDLDVAE</sequence>
<dbReference type="Proteomes" id="UP000053259">
    <property type="component" value="Unassembled WGS sequence"/>
</dbReference>
<evidence type="ECO:0000259" key="3">
    <source>
        <dbReference type="Pfam" id="PF09090"/>
    </source>
</evidence>
<dbReference type="AlphaFoldDB" id="A0A0D1ZYX0"/>
<proteinExistence type="predicted"/>